<dbReference type="InterPro" id="IPR000073">
    <property type="entry name" value="AB_hydrolase_1"/>
</dbReference>
<proteinExistence type="predicted"/>
<sequence length="526" mass="57949">MPFLALPRNDSLLRFEDGQVTFHYLVSTPAHPTFLYAQTHAAQLASSLLPVSPLTPPSSHTTTTTTASVELDPRFPLILLLPSECFSVAHLFSAQLADPLRSRNFNLVAVDPRGHGLTKDVPIKQSASRKYDLDVKAADCLDFVKLLLGGERVEKGMHIVACSMSGLVAARMAASWPESFGSIMITSPILERESEFMVESFQGIKELLEESRHNLHDPPCTTSDQPLLERRISDSILATNKAKLPGEVVQGFTLRWAGSERIPHHISSYLSRTWLERLVLHPKGLGAARDWWFDLYWLRQAMPPSHLAAITCDLLVVEGDWDLPYDRKVGEEIADLFPNAKSKKAVVEGPPFLLGVKRPEELTRAICAFLGVEREREVVVVVVVASGLGTGVKERIVRGLGAEEGFELVKVYGPDLVADSEDDDADSEEEEEEEAEDEEEEEEGVDVGGDESLTQYRMKLHNLAPSPADNTTMTGGFTTTRTKRTGSSSSTGNNYFSATVYHHDAASETGDAYQGPLVKTLQETHI</sequence>
<evidence type="ECO:0000313" key="3">
    <source>
        <dbReference type="EMBL" id="CDU21934.1"/>
    </source>
</evidence>
<dbReference type="PANTHER" id="PTHR43798:SF33">
    <property type="entry name" value="HYDROLASE, PUTATIVE (AFU_ORTHOLOGUE AFUA_2G14860)-RELATED"/>
    <property type="match status" value="1"/>
</dbReference>
<reference evidence="3" key="1">
    <citation type="submission" date="2014-06" db="EMBL/GenBank/DDBJ databases">
        <authorList>
            <person name="Ju J."/>
            <person name="Zhang J."/>
        </authorList>
    </citation>
    <scope>NUCLEOTIDE SEQUENCE</scope>
    <source>
        <strain evidence="3">SscI8</strain>
    </source>
</reference>
<dbReference type="Pfam" id="PF12697">
    <property type="entry name" value="Abhydrolase_6"/>
    <property type="match status" value="1"/>
</dbReference>
<dbReference type="PANTHER" id="PTHR43798">
    <property type="entry name" value="MONOACYLGLYCEROL LIPASE"/>
    <property type="match status" value="1"/>
</dbReference>
<organism evidence="3">
    <name type="scientific">Sporisorium scitamineum</name>
    <dbReference type="NCBI Taxonomy" id="49012"/>
    <lineage>
        <taxon>Eukaryota</taxon>
        <taxon>Fungi</taxon>
        <taxon>Dikarya</taxon>
        <taxon>Basidiomycota</taxon>
        <taxon>Ustilaginomycotina</taxon>
        <taxon>Ustilaginomycetes</taxon>
        <taxon>Ustilaginales</taxon>
        <taxon>Ustilaginaceae</taxon>
        <taxon>Sporisorium</taxon>
    </lineage>
</organism>
<gene>
    <name evidence="3" type="ORF">SPSC_00564</name>
</gene>
<dbReference type="GO" id="GO:0016020">
    <property type="term" value="C:membrane"/>
    <property type="evidence" value="ECO:0007669"/>
    <property type="project" value="TreeGrafter"/>
</dbReference>
<dbReference type="Gene3D" id="3.40.50.1820">
    <property type="entry name" value="alpha/beta hydrolase"/>
    <property type="match status" value="1"/>
</dbReference>
<dbReference type="InterPro" id="IPR050266">
    <property type="entry name" value="AB_hydrolase_sf"/>
</dbReference>
<feature type="domain" description="AB hydrolase-1" evidence="2">
    <location>
        <begin position="80"/>
        <end position="329"/>
    </location>
</feature>
<dbReference type="AlphaFoldDB" id="A0A127Z759"/>
<name>A0A127Z759_9BASI</name>
<dbReference type="SUPFAM" id="SSF53474">
    <property type="entry name" value="alpha/beta-Hydrolases"/>
    <property type="match status" value="1"/>
</dbReference>
<dbReference type="EMBL" id="LK056654">
    <property type="protein sequence ID" value="CDU21934.1"/>
    <property type="molecule type" value="Genomic_DNA"/>
</dbReference>
<feature type="region of interest" description="Disordered" evidence="1">
    <location>
        <begin position="463"/>
        <end position="493"/>
    </location>
</feature>
<evidence type="ECO:0000256" key="1">
    <source>
        <dbReference type="SAM" id="MobiDB-lite"/>
    </source>
</evidence>
<feature type="compositionally biased region" description="Low complexity" evidence="1">
    <location>
        <begin position="471"/>
        <end position="492"/>
    </location>
</feature>
<protein>
    <submittedName>
        <fullName evidence="3">Related to NSP1-nuclear pore protein</fullName>
    </submittedName>
</protein>
<evidence type="ECO:0000259" key="2">
    <source>
        <dbReference type="Pfam" id="PF12697"/>
    </source>
</evidence>
<feature type="region of interest" description="Disordered" evidence="1">
    <location>
        <begin position="417"/>
        <end position="449"/>
    </location>
</feature>
<dbReference type="OrthoDB" id="19657at2759"/>
<accession>A0A127Z759</accession>
<feature type="compositionally biased region" description="Acidic residues" evidence="1">
    <location>
        <begin position="418"/>
        <end position="449"/>
    </location>
</feature>
<dbReference type="InterPro" id="IPR029058">
    <property type="entry name" value="AB_hydrolase_fold"/>
</dbReference>